<organism evidence="3 4">
    <name type="scientific">Enhydrobacter aerosaccus</name>
    <dbReference type="NCBI Taxonomy" id="225324"/>
    <lineage>
        <taxon>Bacteria</taxon>
        <taxon>Pseudomonadati</taxon>
        <taxon>Pseudomonadota</taxon>
        <taxon>Alphaproteobacteria</taxon>
        <taxon>Hyphomicrobiales</taxon>
        <taxon>Enhydrobacter</taxon>
    </lineage>
</organism>
<protein>
    <submittedName>
        <fullName evidence="3">Putative endonuclease</fullName>
    </submittedName>
</protein>
<dbReference type="GO" id="GO:0004519">
    <property type="term" value="F:endonuclease activity"/>
    <property type="evidence" value="ECO:0007669"/>
    <property type="project" value="UniProtKB-KW"/>
</dbReference>
<keyword evidence="3" id="KW-0255">Endonuclease</keyword>
<evidence type="ECO:0000313" key="4">
    <source>
        <dbReference type="Proteomes" id="UP000190092"/>
    </source>
</evidence>
<dbReference type="PANTHER" id="PTHR34477">
    <property type="entry name" value="UPF0213 PROTEIN YHBQ"/>
    <property type="match status" value="1"/>
</dbReference>
<proteinExistence type="inferred from homology"/>
<keyword evidence="3" id="KW-0540">Nuclease</keyword>
<dbReference type="AlphaFoldDB" id="A0A1T4QA52"/>
<dbReference type="PROSITE" id="PS50164">
    <property type="entry name" value="GIY_YIG"/>
    <property type="match status" value="1"/>
</dbReference>
<dbReference type="EMBL" id="FUWJ01000003">
    <property type="protein sequence ID" value="SKA00575.1"/>
    <property type="molecule type" value="Genomic_DNA"/>
</dbReference>
<keyword evidence="4" id="KW-1185">Reference proteome</keyword>
<dbReference type="OrthoDB" id="287318at2"/>
<name>A0A1T4QA52_9HYPH</name>
<dbReference type="InterPro" id="IPR035901">
    <property type="entry name" value="GIY-YIG_endonuc_sf"/>
</dbReference>
<dbReference type="STRING" id="225324.SAMN02745126_03090"/>
<dbReference type="Gene3D" id="3.40.1440.10">
    <property type="entry name" value="GIY-YIG endonuclease"/>
    <property type="match status" value="1"/>
</dbReference>
<dbReference type="Proteomes" id="UP000190092">
    <property type="component" value="Unassembled WGS sequence"/>
</dbReference>
<reference evidence="4" key="1">
    <citation type="submission" date="2017-02" db="EMBL/GenBank/DDBJ databases">
        <authorList>
            <person name="Varghese N."/>
            <person name="Submissions S."/>
        </authorList>
    </citation>
    <scope>NUCLEOTIDE SEQUENCE [LARGE SCALE GENOMIC DNA]</scope>
    <source>
        <strain evidence="4">ATCC 27094</strain>
    </source>
</reference>
<dbReference type="RefSeq" id="WP_085934801.1">
    <property type="nucleotide sequence ID" value="NZ_FUWJ01000003.1"/>
</dbReference>
<evidence type="ECO:0000256" key="1">
    <source>
        <dbReference type="ARBA" id="ARBA00007435"/>
    </source>
</evidence>
<sequence length="84" mass="9895">MGRRPALYIDVTSDLGRRLEEHRRGLSQHTSRYNITKPTYIEAHETAPNAIEREKQLKRWRREKKIALIDAANPEWQDLSGEIL</sequence>
<dbReference type="PANTHER" id="PTHR34477:SF5">
    <property type="entry name" value="BSL5627 PROTEIN"/>
    <property type="match status" value="1"/>
</dbReference>
<accession>A0A1T4QA52</accession>
<dbReference type="InterPro" id="IPR000305">
    <property type="entry name" value="GIY-YIG_endonuc"/>
</dbReference>
<keyword evidence="3" id="KW-0378">Hydrolase</keyword>
<comment type="similarity">
    <text evidence="1">Belongs to the UPF0213 family.</text>
</comment>
<dbReference type="SUPFAM" id="SSF82771">
    <property type="entry name" value="GIY-YIG endonuclease"/>
    <property type="match status" value="1"/>
</dbReference>
<dbReference type="Pfam" id="PF01541">
    <property type="entry name" value="GIY-YIG"/>
    <property type="match status" value="1"/>
</dbReference>
<evidence type="ECO:0000313" key="3">
    <source>
        <dbReference type="EMBL" id="SKA00575.1"/>
    </source>
</evidence>
<feature type="domain" description="GIY-YIG" evidence="2">
    <location>
        <begin position="1"/>
        <end position="67"/>
    </location>
</feature>
<dbReference type="InterPro" id="IPR050190">
    <property type="entry name" value="UPF0213_domain"/>
</dbReference>
<dbReference type="CDD" id="cd10448">
    <property type="entry name" value="GIY-YIG_unchar_3"/>
    <property type="match status" value="1"/>
</dbReference>
<gene>
    <name evidence="3" type="ORF">SAMN02745126_03090</name>
</gene>
<evidence type="ECO:0000259" key="2">
    <source>
        <dbReference type="PROSITE" id="PS50164"/>
    </source>
</evidence>